<dbReference type="GO" id="GO:0016787">
    <property type="term" value="F:hydrolase activity"/>
    <property type="evidence" value="ECO:0007669"/>
    <property type="project" value="UniProtKB-KW"/>
</dbReference>
<gene>
    <name evidence="5" type="ORF">MSIBF_A4480003</name>
</gene>
<name>A0A098EDY1_9ZZZZ</name>
<dbReference type="SUPFAM" id="SSF52540">
    <property type="entry name" value="P-loop containing nucleoside triphosphate hydrolases"/>
    <property type="match status" value="1"/>
</dbReference>
<keyword evidence="1" id="KW-0547">Nucleotide-binding</keyword>
<feature type="domain" description="Helicase ATP-binding" evidence="4">
    <location>
        <begin position="1"/>
        <end position="72"/>
    </location>
</feature>
<sequence>MNLLFPFPEIRNGQKELINDIKNVLETKGTLIAHAPTGIGKTAAALNPALEYALNNDKIVFFLHQNNPSTKL</sequence>
<reference evidence="5" key="1">
    <citation type="submission" date="2014-09" db="EMBL/GenBank/DDBJ databases">
        <authorList>
            <person name="Probst J Alexander"/>
        </authorList>
    </citation>
    <scope>NUCLEOTIDE SEQUENCE</scope>
</reference>
<evidence type="ECO:0000256" key="1">
    <source>
        <dbReference type="ARBA" id="ARBA00022741"/>
    </source>
</evidence>
<proteinExistence type="predicted"/>
<evidence type="ECO:0000256" key="2">
    <source>
        <dbReference type="ARBA" id="ARBA00022801"/>
    </source>
</evidence>
<dbReference type="AlphaFoldDB" id="A0A098EDY1"/>
<dbReference type="InterPro" id="IPR027417">
    <property type="entry name" value="P-loop_NTPase"/>
</dbReference>
<dbReference type="Gene3D" id="3.40.50.300">
    <property type="entry name" value="P-loop containing nucleotide triphosphate hydrolases"/>
    <property type="match status" value="1"/>
</dbReference>
<dbReference type="Pfam" id="PF04851">
    <property type="entry name" value="ResIII"/>
    <property type="match status" value="1"/>
</dbReference>
<evidence type="ECO:0000313" key="5">
    <source>
        <dbReference type="EMBL" id="CEG13689.1"/>
    </source>
</evidence>
<organism evidence="5">
    <name type="scientific">groundwater metagenome</name>
    <dbReference type="NCBI Taxonomy" id="717931"/>
    <lineage>
        <taxon>unclassified sequences</taxon>
        <taxon>metagenomes</taxon>
        <taxon>ecological metagenomes</taxon>
    </lineage>
</organism>
<dbReference type="InterPro" id="IPR006935">
    <property type="entry name" value="Helicase/UvrB_N"/>
</dbReference>
<dbReference type="GO" id="GO:0003677">
    <property type="term" value="F:DNA binding"/>
    <property type="evidence" value="ECO:0007669"/>
    <property type="project" value="InterPro"/>
</dbReference>
<dbReference type="InterPro" id="IPR014013">
    <property type="entry name" value="Helic_SF1/SF2_ATP-bd_DinG/Rad3"/>
</dbReference>
<dbReference type="EMBL" id="CCXY01000388">
    <property type="protein sequence ID" value="CEG13689.1"/>
    <property type="molecule type" value="Genomic_DNA"/>
</dbReference>
<accession>A0A098EDY1</accession>
<keyword evidence="2" id="KW-0378">Hydrolase</keyword>
<dbReference type="GO" id="GO:0005524">
    <property type="term" value="F:ATP binding"/>
    <property type="evidence" value="ECO:0007669"/>
    <property type="project" value="UniProtKB-KW"/>
</dbReference>
<evidence type="ECO:0000256" key="3">
    <source>
        <dbReference type="ARBA" id="ARBA00022840"/>
    </source>
</evidence>
<dbReference type="PROSITE" id="PS51193">
    <property type="entry name" value="HELICASE_ATP_BIND_2"/>
    <property type="match status" value="1"/>
</dbReference>
<protein>
    <recommendedName>
        <fullName evidence="4">Helicase ATP-binding domain-containing protein</fullName>
    </recommendedName>
</protein>
<keyword evidence="3" id="KW-0067">ATP-binding</keyword>
<evidence type="ECO:0000259" key="4">
    <source>
        <dbReference type="PROSITE" id="PS51193"/>
    </source>
</evidence>